<reference evidence="8" key="1">
    <citation type="journal article" date="2015" name="Insect Biochem. Mol. Biol.">
        <title>An insight into the sialome of the horse fly, Tabanus bromius.</title>
        <authorList>
            <person name="Ribeiro J.M."/>
            <person name="Kazimirova M."/>
            <person name="Takac P."/>
            <person name="Andersen J.F."/>
            <person name="Francischetti I.M."/>
        </authorList>
    </citation>
    <scope>NUCLEOTIDE SEQUENCE</scope>
</reference>
<protein>
    <submittedName>
        <fullName evidence="8">Putative ester hydrolase c11orf54-like protein</fullName>
    </submittedName>
</protein>
<dbReference type="InterPro" id="IPR015021">
    <property type="entry name" value="C11orf54_DUF1907"/>
</dbReference>
<dbReference type="GO" id="GO:0005634">
    <property type="term" value="C:nucleus"/>
    <property type="evidence" value="ECO:0007669"/>
    <property type="project" value="UniProtKB-SubCell"/>
</dbReference>
<name>A0A0K8TRB6_TABBR</name>
<organism evidence="8">
    <name type="scientific">Tabanus bromius</name>
    <name type="common">Band-eyed brown horse fly</name>
    <dbReference type="NCBI Taxonomy" id="304241"/>
    <lineage>
        <taxon>Eukaryota</taxon>
        <taxon>Metazoa</taxon>
        <taxon>Ecdysozoa</taxon>
        <taxon>Arthropoda</taxon>
        <taxon>Hexapoda</taxon>
        <taxon>Insecta</taxon>
        <taxon>Pterygota</taxon>
        <taxon>Neoptera</taxon>
        <taxon>Endopterygota</taxon>
        <taxon>Diptera</taxon>
        <taxon>Brachycera</taxon>
        <taxon>Tabanomorpha</taxon>
        <taxon>Tabanoidea</taxon>
        <taxon>Tabanidae</taxon>
        <taxon>Tabanus</taxon>
    </lineage>
</organism>
<accession>A0A0K8TRB6</accession>
<evidence type="ECO:0000313" key="8">
    <source>
        <dbReference type="EMBL" id="JAI16673.1"/>
    </source>
</evidence>
<feature type="domain" description="DUF1907" evidence="7">
    <location>
        <begin position="27"/>
        <end position="309"/>
    </location>
</feature>
<dbReference type="GO" id="GO:0016788">
    <property type="term" value="F:hydrolase activity, acting on ester bonds"/>
    <property type="evidence" value="ECO:0007669"/>
    <property type="project" value="TreeGrafter"/>
</dbReference>
<proteinExistence type="evidence at transcript level"/>
<dbReference type="PANTHER" id="PTHR13204">
    <property type="entry name" value="PTD012 PROTEIN"/>
    <property type="match status" value="1"/>
</dbReference>
<dbReference type="SMART" id="SM01168">
    <property type="entry name" value="DUF1907"/>
    <property type="match status" value="1"/>
</dbReference>
<keyword evidence="6" id="KW-0539">Nucleus</keyword>
<dbReference type="AlphaFoldDB" id="A0A0K8TRB6"/>
<evidence type="ECO:0000256" key="3">
    <source>
        <dbReference type="ARBA" id="ARBA00022723"/>
    </source>
</evidence>
<keyword evidence="5" id="KW-0862">Zinc</keyword>
<evidence type="ECO:0000256" key="4">
    <source>
        <dbReference type="ARBA" id="ARBA00022801"/>
    </source>
</evidence>
<evidence type="ECO:0000259" key="7">
    <source>
        <dbReference type="SMART" id="SM01168"/>
    </source>
</evidence>
<comment type="subcellular location">
    <subcellularLocation>
        <location evidence="1">Nucleus</location>
    </subcellularLocation>
</comment>
<evidence type="ECO:0000256" key="5">
    <source>
        <dbReference type="ARBA" id="ARBA00022833"/>
    </source>
</evidence>
<keyword evidence="4 8" id="KW-0378">Hydrolase</keyword>
<evidence type="ECO:0000256" key="1">
    <source>
        <dbReference type="ARBA" id="ARBA00004123"/>
    </source>
</evidence>
<sequence>MSALEVTNLLFEEKPLHVPTFEEVQEVLLKELPTNFAEVSVEVVDCPNLSNPPFHLVKPGLNGSPTLIEVGGAPYLLPLVDRSKVYDIEKVARKAVGKDVDLLAIGAGAGPYMLPGVNCEGIYNVNVKRDGTLESGSYYSYVKGTEESCQAVKIPHNEARFALLANIFASEGNPGKVLRVYCKTRTGNQNYIESIRLALAKKYPEQCVGLGGAFLLKSGAAKQHVMRDFSTTPIHTEEELNTWLKFYNMPAPLVAVGTLVTNEYDLDLRLQHFHSFSKSHWAGHYHIDTTPDYVEYEGYFTFGEKIVRVDKPVNTHKFGRD</sequence>
<keyword evidence="3" id="KW-0479">Metal-binding</keyword>
<dbReference type="GO" id="GO:0008270">
    <property type="term" value="F:zinc ion binding"/>
    <property type="evidence" value="ECO:0007669"/>
    <property type="project" value="TreeGrafter"/>
</dbReference>
<comment type="subunit">
    <text evidence="2">Monomer.</text>
</comment>
<dbReference type="CDD" id="cd17298">
    <property type="entry name" value="DUF1907"/>
    <property type="match status" value="1"/>
</dbReference>
<evidence type="ECO:0000256" key="2">
    <source>
        <dbReference type="ARBA" id="ARBA00011245"/>
    </source>
</evidence>
<dbReference type="PANTHER" id="PTHR13204:SF1">
    <property type="entry name" value="ESTER HYDROLASE C11ORF54"/>
    <property type="match status" value="1"/>
</dbReference>
<dbReference type="EMBL" id="GDAI01000930">
    <property type="protein sequence ID" value="JAI16673.1"/>
    <property type="molecule type" value="mRNA"/>
</dbReference>
<dbReference type="SUPFAM" id="SSF117856">
    <property type="entry name" value="AF0104/ALDC/Ptd012-like"/>
    <property type="match status" value="1"/>
</dbReference>
<evidence type="ECO:0000256" key="6">
    <source>
        <dbReference type="ARBA" id="ARBA00023242"/>
    </source>
</evidence>
<dbReference type="Pfam" id="PF08925">
    <property type="entry name" value="DUF1907"/>
    <property type="match status" value="1"/>
</dbReference>